<accession>A0ABX0QED6</accession>
<dbReference type="SMART" id="SM00387">
    <property type="entry name" value="HATPase_c"/>
    <property type="match status" value="1"/>
</dbReference>
<evidence type="ECO:0000256" key="9">
    <source>
        <dbReference type="ARBA" id="ARBA00023012"/>
    </source>
</evidence>
<evidence type="ECO:0000256" key="3">
    <source>
        <dbReference type="ARBA" id="ARBA00012438"/>
    </source>
</evidence>
<sequence>MTIRLRLTVWFTGIVSVLLLVFCLVIYVVAGQLRQREFHERLREEALSSAELLFGRKTIDANLFKLLDLNHLTVLNEEEIIIYDQTNQIRYESGTDYLAINKATLDRVRQEKEYYWREGDREIVGTVFVNKQASFVVFASGVDKYGFTKQYNFRRLLAIGCLLAIVATFAAGWLFAGRSLQPLRRVIGQIDGITATNLGERLPIGTDEDEIDQLSGRFNQMLDRLQDAFQTQQAFVSHASHELRTPLTAISGQLEVSLMADEDPAELRSTIASVLDDVRGLARLANGLLSLAQIGVDVSAVRVAPFALDELLWKARAEVLRVHPDYQIVVMLDDVPDQTADWQLTGSESLLYTVLINLFENGGKFSPDHRVLVHLGHHKNAVVIRLHNQGKTIGADELPHLFKPFWRGTNAKGVAGHGVGLSLTQRIVHLHQGQIEVESEDGFGTMFKITLPQR</sequence>
<dbReference type="PRINTS" id="PR00344">
    <property type="entry name" value="BCTRLSENSOR"/>
</dbReference>
<dbReference type="CDD" id="cd00082">
    <property type="entry name" value="HisKA"/>
    <property type="match status" value="1"/>
</dbReference>
<keyword evidence="9" id="KW-0902">Two-component regulatory system</keyword>
<dbReference type="Gene3D" id="6.10.340.10">
    <property type="match status" value="1"/>
</dbReference>
<dbReference type="InterPro" id="IPR003660">
    <property type="entry name" value="HAMP_dom"/>
</dbReference>
<dbReference type="SUPFAM" id="SSF47384">
    <property type="entry name" value="Homodimeric domain of signal transducing histidine kinase"/>
    <property type="match status" value="1"/>
</dbReference>
<dbReference type="Pfam" id="PF02518">
    <property type="entry name" value="HATPase_c"/>
    <property type="match status" value="1"/>
</dbReference>
<dbReference type="EC" id="2.7.13.3" evidence="3"/>
<feature type="transmembrane region" description="Helical" evidence="11">
    <location>
        <begin position="156"/>
        <end position="176"/>
    </location>
</feature>
<gene>
    <name evidence="14" type="ORF">F7231_11345</name>
</gene>
<dbReference type="Pfam" id="PF00512">
    <property type="entry name" value="HisKA"/>
    <property type="match status" value="1"/>
</dbReference>
<dbReference type="SMART" id="SM00388">
    <property type="entry name" value="HisKA"/>
    <property type="match status" value="1"/>
</dbReference>
<dbReference type="Gene3D" id="3.30.565.10">
    <property type="entry name" value="Histidine kinase-like ATPase, C-terminal domain"/>
    <property type="match status" value="1"/>
</dbReference>
<dbReference type="InterPro" id="IPR003661">
    <property type="entry name" value="HisK_dim/P_dom"/>
</dbReference>
<keyword evidence="4" id="KW-0597">Phosphoprotein</keyword>
<evidence type="ECO:0000259" key="12">
    <source>
        <dbReference type="PROSITE" id="PS50109"/>
    </source>
</evidence>
<dbReference type="InterPro" id="IPR003594">
    <property type="entry name" value="HATPase_dom"/>
</dbReference>
<dbReference type="SUPFAM" id="SSF55874">
    <property type="entry name" value="ATPase domain of HSP90 chaperone/DNA topoisomerase II/histidine kinase"/>
    <property type="match status" value="1"/>
</dbReference>
<dbReference type="PROSITE" id="PS50109">
    <property type="entry name" value="HIS_KIN"/>
    <property type="match status" value="1"/>
</dbReference>
<dbReference type="InterPro" id="IPR050428">
    <property type="entry name" value="TCS_sensor_his_kinase"/>
</dbReference>
<dbReference type="SMART" id="SM00304">
    <property type="entry name" value="HAMP"/>
    <property type="match status" value="1"/>
</dbReference>
<reference evidence="15" key="1">
    <citation type="submission" date="2019-09" db="EMBL/GenBank/DDBJ databases">
        <authorList>
            <person name="Jung D.-H."/>
        </authorList>
    </citation>
    <scope>NUCLEOTIDE SEQUENCE [LARGE SCALE GENOMIC DNA]</scope>
    <source>
        <strain evidence="15">JA-25</strain>
    </source>
</reference>
<evidence type="ECO:0000256" key="4">
    <source>
        <dbReference type="ARBA" id="ARBA00022553"/>
    </source>
</evidence>
<evidence type="ECO:0000256" key="10">
    <source>
        <dbReference type="ARBA" id="ARBA00023136"/>
    </source>
</evidence>
<evidence type="ECO:0000313" key="14">
    <source>
        <dbReference type="EMBL" id="NID10765.1"/>
    </source>
</evidence>
<evidence type="ECO:0000256" key="2">
    <source>
        <dbReference type="ARBA" id="ARBA00004370"/>
    </source>
</evidence>
<keyword evidence="7" id="KW-0418">Kinase</keyword>
<evidence type="ECO:0000256" key="1">
    <source>
        <dbReference type="ARBA" id="ARBA00000085"/>
    </source>
</evidence>
<organism evidence="14 15">
    <name type="scientific">Fibrivirga algicola</name>
    <dbReference type="NCBI Taxonomy" id="2950420"/>
    <lineage>
        <taxon>Bacteria</taxon>
        <taxon>Pseudomonadati</taxon>
        <taxon>Bacteroidota</taxon>
        <taxon>Cytophagia</taxon>
        <taxon>Cytophagales</taxon>
        <taxon>Spirosomataceae</taxon>
        <taxon>Fibrivirga</taxon>
    </lineage>
</organism>
<comment type="caution">
    <text evidence="14">The sequence shown here is derived from an EMBL/GenBank/DDBJ whole genome shotgun (WGS) entry which is preliminary data.</text>
</comment>
<evidence type="ECO:0000313" key="15">
    <source>
        <dbReference type="Proteomes" id="UP000606008"/>
    </source>
</evidence>
<dbReference type="PANTHER" id="PTHR45436">
    <property type="entry name" value="SENSOR HISTIDINE KINASE YKOH"/>
    <property type="match status" value="1"/>
</dbReference>
<keyword evidence="15" id="KW-1185">Reference proteome</keyword>
<dbReference type="InterPro" id="IPR036097">
    <property type="entry name" value="HisK_dim/P_sf"/>
</dbReference>
<dbReference type="EMBL" id="WAEL01000004">
    <property type="protein sequence ID" value="NID10765.1"/>
    <property type="molecule type" value="Genomic_DNA"/>
</dbReference>
<keyword evidence="6 11" id="KW-0812">Transmembrane</keyword>
<dbReference type="PANTHER" id="PTHR45436:SF5">
    <property type="entry name" value="SENSOR HISTIDINE KINASE TRCS"/>
    <property type="match status" value="1"/>
</dbReference>
<dbReference type="InterPro" id="IPR004358">
    <property type="entry name" value="Sig_transdc_His_kin-like_C"/>
</dbReference>
<name>A0ABX0QED6_9BACT</name>
<feature type="transmembrane region" description="Helical" evidence="11">
    <location>
        <begin position="12"/>
        <end position="33"/>
    </location>
</feature>
<reference evidence="15" key="2">
    <citation type="submission" date="2023-07" db="EMBL/GenBank/DDBJ databases">
        <authorList>
            <person name="Jung D.-H."/>
        </authorList>
    </citation>
    <scope>NUCLEOTIDE SEQUENCE [LARGE SCALE GENOMIC DNA]</scope>
    <source>
        <strain evidence="15">JA-25</strain>
    </source>
</reference>
<dbReference type="Gene3D" id="1.10.287.130">
    <property type="match status" value="1"/>
</dbReference>
<dbReference type="Pfam" id="PF00672">
    <property type="entry name" value="HAMP"/>
    <property type="match status" value="1"/>
</dbReference>
<dbReference type="CDD" id="cd06225">
    <property type="entry name" value="HAMP"/>
    <property type="match status" value="1"/>
</dbReference>
<evidence type="ECO:0000256" key="7">
    <source>
        <dbReference type="ARBA" id="ARBA00022777"/>
    </source>
</evidence>
<dbReference type="SUPFAM" id="SSF158472">
    <property type="entry name" value="HAMP domain-like"/>
    <property type="match status" value="1"/>
</dbReference>
<dbReference type="InterPro" id="IPR005467">
    <property type="entry name" value="His_kinase_dom"/>
</dbReference>
<dbReference type="PROSITE" id="PS50885">
    <property type="entry name" value="HAMP"/>
    <property type="match status" value="1"/>
</dbReference>
<evidence type="ECO:0000256" key="8">
    <source>
        <dbReference type="ARBA" id="ARBA00022989"/>
    </source>
</evidence>
<keyword evidence="10 11" id="KW-0472">Membrane</keyword>
<dbReference type="RefSeq" id="WP_166691994.1">
    <property type="nucleotide sequence ID" value="NZ_WAEL01000004.1"/>
</dbReference>
<keyword evidence="8 11" id="KW-1133">Transmembrane helix</keyword>
<dbReference type="Proteomes" id="UP000606008">
    <property type="component" value="Unassembled WGS sequence"/>
</dbReference>
<proteinExistence type="predicted"/>
<keyword evidence="5" id="KW-0808">Transferase</keyword>
<feature type="domain" description="HAMP" evidence="13">
    <location>
        <begin position="177"/>
        <end position="230"/>
    </location>
</feature>
<dbReference type="InterPro" id="IPR036890">
    <property type="entry name" value="HATPase_C_sf"/>
</dbReference>
<comment type="subcellular location">
    <subcellularLocation>
        <location evidence="2">Membrane</location>
    </subcellularLocation>
</comment>
<feature type="domain" description="Histidine kinase" evidence="12">
    <location>
        <begin position="238"/>
        <end position="454"/>
    </location>
</feature>
<evidence type="ECO:0000256" key="11">
    <source>
        <dbReference type="SAM" id="Phobius"/>
    </source>
</evidence>
<evidence type="ECO:0000259" key="13">
    <source>
        <dbReference type="PROSITE" id="PS50885"/>
    </source>
</evidence>
<evidence type="ECO:0000256" key="5">
    <source>
        <dbReference type="ARBA" id="ARBA00022679"/>
    </source>
</evidence>
<protein>
    <recommendedName>
        <fullName evidence="3">histidine kinase</fullName>
        <ecNumber evidence="3">2.7.13.3</ecNumber>
    </recommendedName>
</protein>
<evidence type="ECO:0000256" key="6">
    <source>
        <dbReference type="ARBA" id="ARBA00022692"/>
    </source>
</evidence>
<comment type="catalytic activity">
    <reaction evidence="1">
        <text>ATP + protein L-histidine = ADP + protein N-phospho-L-histidine.</text>
        <dbReference type="EC" id="2.7.13.3"/>
    </reaction>
</comment>